<accession>A0AAV9IVY2</accession>
<sequence>MTVENVNDSESTFGGSFASVEAVERQPSGYEKDTQLRRERNRALLRSLGLTDHRAALAQGCKTKVATKQPRKRKPPVSTTDAERPRRALRSAGPLHTDAESDSSHFGIASDASLLDKSASLGRYAFWQIVPDPEPRPTLPPPSADADNVLQTPDKRASHGARRSPLRADHSGTKPPPSRRRRRLTEHERQERRAAMEARFCADLPREPAPYALRTSSDTGADRIPVAATVVPPFTLWSIGVTVHALGELVCLPDDPVTERKWFSSKLAMFAHPFPCGYHASKEHWHRRWHMHIRRDTARGGGPTFTVRSEDGCECYTRHTPSHAWMDACLASHAPGTRISGPLFYGFSDPWLQRVIQRQLAQRAATASGLGDGVESLTLGSYRQR</sequence>
<proteinExistence type="predicted"/>
<feature type="compositionally biased region" description="Basic and acidic residues" evidence="1">
    <location>
        <begin position="185"/>
        <end position="196"/>
    </location>
</feature>
<organism evidence="2 3">
    <name type="scientific">Cyanidium caldarium</name>
    <name type="common">Red alga</name>
    <dbReference type="NCBI Taxonomy" id="2771"/>
    <lineage>
        <taxon>Eukaryota</taxon>
        <taxon>Rhodophyta</taxon>
        <taxon>Bangiophyceae</taxon>
        <taxon>Cyanidiales</taxon>
        <taxon>Cyanidiaceae</taxon>
        <taxon>Cyanidium</taxon>
    </lineage>
</organism>
<protein>
    <submittedName>
        <fullName evidence="2">Uncharacterized protein</fullName>
    </submittedName>
</protein>
<feature type="region of interest" description="Disordered" evidence="1">
    <location>
        <begin position="132"/>
        <end position="196"/>
    </location>
</feature>
<feature type="region of interest" description="Disordered" evidence="1">
    <location>
        <begin position="61"/>
        <end position="104"/>
    </location>
</feature>
<dbReference type="GO" id="GO:0005634">
    <property type="term" value="C:nucleus"/>
    <property type="evidence" value="ECO:0007669"/>
    <property type="project" value="InterPro"/>
</dbReference>
<dbReference type="PROSITE" id="PS51543">
    <property type="entry name" value="FYRC"/>
    <property type="match status" value="1"/>
</dbReference>
<evidence type="ECO:0000256" key="1">
    <source>
        <dbReference type="SAM" id="MobiDB-lite"/>
    </source>
</evidence>
<dbReference type="AlphaFoldDB" id="A0AAV9IVY2"/>
<reference evidence="2 3" key="1">
    <citation type="submission" date="2022-07" db="EMBL/GenBank/DDBJ databases">
        <title>Genome-wide signatures of adaptation to extreme environments.</title>
        <authorList>
            <person name="Cho C.H."/>
            <person name="Yoon H.S."/>
        </authorList>
    </citation>
    <scope>NUCLEOTIDE SEQUENCE [LARGE SCALE GENOMIC DNA]</scope>
    <source>
        <strain evidence="2 3">DBV 063 E5</strain>
    </source>
</reference>
<dbReference type="InterPro" id="IPR003889">
    <property type="entry name" value="FYrich_C"/>
</dbReference>
<dbReference type="Proteomes" id="UP001301350">
    <property type="component" value="Unassembled WGS sequence"/>
</dbReference>
<comment type="caution">
    <text evidence="2">The sequence shown here is derived from an EMBL/GenBank/DDBJ whole genome shotgun (WGS) entry which is preliminary data.</text>
</comment>
<feature type="compositionally biased region" description="Polar residues" evidence="1">
    <location>
        <begin position="1"/>
        <end position="14"/>
    </location>
</feature>
<name>A0AAV9IVY2_CYACA</name>
<dbReference type="EMBL" id="JANCYW010000008">
    <property type="protein sequence ID" value="KAK4536487.1"/>
    <property type="molecule type" value="Genomic_DNA"/>
</dbReference>
<feature type="region of interest" description="Disordered" evidence="1">
    <location>
        <begin position="1"/>
        <end position="38"/>
    </location>
</feature>
<evidence type="ECO:0000313" key="3">
    <source>
        <dbReference type="Proteomes" id="UP001301350"/>
    </source>
</evidence>
<evidence type="ECO:0000313" key="2">
    <source>
        <dbReference type="EMBL" id="KAK4536487.1"/>
    </source>
</evidence>
<gene>
    <name evidence="2" type="ORF">CDCA_CDCA08G2512</name>
</gene>
<keyword evidence="3" id="KW-1185">Reference proteome</keyword>
<dbReference type="Gene3D" id="3.30.160.360">
    <property type="match status" value="1"/>
</dbReference>